<dbReference type="EMBL" id="JANPWB010000005">
    <property type="protein sequence ID" value="KAJ1190604.1"/>
    <property type="molecule type" value="Genomic_DNA"/>
</dbReference>
<proteinExistence type="predicted"/>
<dbReference type="AlphaFoldDB" id="A0AAV7UQ71"/>
<dbReference type="Proteomes" id="UP001066276">
    <property type="component" value="Chromosome 3_1"/>
</dbReference>
<feature type="region of interest" description="Disordered" evidence="1">
    <location>
        <begin position="42"/>
        <end position="104"/>
    </location>
</feature>
<reference evidence="2" key="1">
    <citation type="journal article" date="2022" name="bioRxiv">
        <title>Sequencing and chromosome-scale assembly of the giantPleurodeles waltlgenome.</title>
        <authorList>
            <person name="Brown T."/>
            <person name="Elewa A."/>
            <person name="Iarovenko S."/>
            <person name="Subramanian E."/>
            <person name="Araus A.J."/>
            <person name="Petzold A."/>
            <person name="Susuki M."/>
            <person name="Suzuki K.-i.T."/>
            <person name="Hayashi T."/>
            <person name="Toyoda A."/>
            <person name="Oliveira C."/>
            <person name="Osipova E."/>
            <person name="Leigh N.D."/>
            <person name="Simon A."/>
            <person name="Yun M.H."/>
        </authorList>
    </citation>
    <scope>NUCLEOTIDE SEQUENCE</scope>
    <source>
        <strain evidence="2">20211129_DDA</strain>
        <tissue evidence="2">Liver</tissue>
    </source>
</reference>
<evidence type="ECO:0000313" key="3">
    <source>
        <dbReference type="Proteomes" id="UP001066276"/>
    </source>
</evidence>
<keyword evidence="3" id="KW-1185">Reference proteome</keyword>
<gene>
    <name evidence="2" type="ORF">NDU88_007342</name>
</gene>
<name>A0AAV7UQ71_PLEWA</name>
<organism evidence="2 3">
    <name type="scientific">Pleurodeles waltl</name>
    <name type="common">Iberian ribbed newt</name>
    <dbReference type="NCBI Taxonomy" id="8319"/>
    <lineage>
        <taxon>Eukaryota</taxon>
        <taxon>Metazoa</taxon>
        <taxon>Chordata</taxon>
        <taxon>Craniata</taxon>
        <taxon>Vertebrata</taxon>
        <taxon>Euteleostomi</taxon>
        <taxon>Amphibia</taxon>
        <taxon>Batrachia</taxon>
        <taxon>Caudata</taxon>
        <taxon>Salamandroidea</taxon>
        <taxon>Salamandridae</taxon>
        <taxon>Pleurodelinae</taxon>
        <taxon>Pleurodeles</taxon>
    </lineage>
</organism>
<accession>A0AAV7UQ71</accession>
<sequence>MRKLSLAYLCQGTGVDRAGPISEFPRGTHKNVILVSTTERSDVIGNPGNYEDKAGRSATQRWMEKSDVGRGRKTGGLENKEARKKTSRDRRGSAGSRDPAAEKG</sequence>
<comment type="caution">
    <text evidence="2">The sequence shown here is derived from an EMBL/GenBank/DDBJ whole genome shotgun (WGS) entry which is preliminary data.</text>
</comment>
<evidence type="ECO:0000256" key="1">
    <source>
        <dbReference type="SAM" id="MobiDB-lite"/>
    </source>
</evidence>
<evidence type="ECO:0000313" key="2">
    <source>
        <dbReference type="EMBL" id="KAJ1190604.1"/>
    </source>
</evidence>
<protein>
    <submittedName>
        <fullName evidence="2">Uncharacterized protein</fullName>
    </submittedName>
</protein>